<dbReference type="RefSeq" id="WP_270881198.1">
    <property type="nucleotide sequence ID" value="NZ_JAQFVF010000046.1"/>
</dbReference>
<gene>
    <name evidence="1" type="ORF">ACFPOG_09160</name>
</gene>
<name>A0ABW0K5D3_9BACL</name>
<reference evidence="2" key="1">
    <citation type="journal article" date="2019" name="Int. J. Syst. Evol. Microbiol.">
        <title>The Global Catalogue of Microorganisms (GCM) 10K type strain sequencing project: providing services to taxonomists for standard genome sequencing and annotation.</title>
        <authorList>
            <consortium name="The Broad Institute Genomics Platform"/>
            <consortium name="The Broad Institute Genome Sequencing Center for Infectious Disease"/>
            <person name="Wu L."/>
            <person name="Ma J."/>
        </authorList>
    </citation>
    <scope>NUCLEOTIDE SEQUENCE [LARGE SCALE GENOMIC DNA]</scope>
    <source>
        <strain evidence="2">KACC 11904</strain>
    </source>
</reference>
<sequence>MKVCSQVCGVVFDPMEEDYVDVCEHCELKQDTHDEEQEPSYYMGACGLIIDYLL</sequence>
<accession>A0ABW0K5D3</accession>
<protein>
    <recommendedName>
        <fullName evidence="3">Inhibitor of sigma-G Gin</fullName>
    </recommendedName>
</protein>
<proteinExistence type="predicted"/>
<organism evidence="1 2">
    <name type="scientific">Paenibacillus aestuarii</name>
    <dbReference type="NCBI Taxonomy" id="516965"/>
    <lineage>
        <taxon>Bacteria</taxon>
        <taxon>Bacillati</taxon>
        <taxon>Bacillota</taxon>
        <taxon>Bacilli</taxon>
        <taxon>Bacillales</taxon>
        <taxon>Paenibacillaceae</taxon>
        <taxon>Paenibacillus</taxon>
    </lineage>
</organism>
<evidence type="ECO:0000313" key="1">
    <source>
        <dbReference type="EMBL" id="MFC5448429.1"/>
    </source>
</evidence>
<evidence type="ECO:0000313" key="2">
    <source>
        <dbReference type="Proteomes" id="UP001596044"/>
    </source>
</evidence>
<comment type="caution">
    <text evidence="1">The sequence shown here is derived from an EMBL/GenBank/DDBJ whole genome shotgun (WGS) entry which is preliminary data.</text>
</comment>
<evidence type="ECO:0008006" key="3">
    <source>
        <dbReference type="Google" id="ProtNLM"/>
    </source>
</evidence>
<dbReference type="EMBL" id="JBHSMJ010000009">
    <property type="protein sequence ID" value="MFC5448429.1"/>
    <property type="molecule type" value="Genomic_DNA"/>
</dbReference>
<dbReference type="Proteomes" id="UP001596044">
    <property type="component" value="Unassembled WGS sequence"/>
</dbReference>
<keyword evidence="2" id="KW-1185">Reference proteome</keyword>